<sequence>MPHEKKRVLVVGAGAAGTACAWSLSQHPERFEVEVWEALPVPGGVASSCAVKDGKHVINDQVQGGAPSYRHNLRLLQMFGFKPSPVMMRIAFGVGDKQWTNHSPSGLTSRLQAEIARFGRVLRWVKRLEALFVVLPIDTVLRLLRFSDDFRYQMVFPLVALFFGTGNQTPRVSAAVVARVFLDPDLRLFDYCPSRLLNSVPEMFAFPVLEEVWGTIAKRSGFKLCCSRPLAKLHRLPGSAGVLATDAAGATCAFHEVVFACDAETVLKTMDNPTWLERRLLRNVRYYTDFCLTHEDHDYMADMYDIKPAQRDNYFVRTYSGADADKIEMSFNLSTYQPHLKVPHRVTWGGGGEAGLDIYQTYYLDDRHRRLWTDGRVEPGKVLARRWMRQFAHTWTHFACWVPWIRFIQGTRHTWYCGSYTLVNTQEIAVISGLAAAERLGAPYPFADDPLAAKQFDSYLAVVHGARRRGAADASGGWLAWLGSWLPSWWRSRSVAPA</sequence>
<evidence type="ECO:0000313" key="1">
    <source>
        <dbReference type="EMBL" id="KXZ55489.1"/>
    </source>
</evidence>
<keyword evidence="2" id="KW-1185">Reference proteome</keyword>
<dbReference type="AlphaFoldDB" id="A0A150H047"/>
<comment type="caution">
    <text evidence="1">The sequence shown here is derived from an EMBL/GenBank/DDBJ whole genome shotgun (WGS) entry which is preliminary data.</text>
</comment>
<organism evidence="1 2">
    <name type="scientific">Gonium pectorale</name>
    <name type="common">Green alga</name>
    <dbReference type="NCBI Taxonomy" id="33097"/>
    <lineage>
        <taxon>Eukaryota</taxon>
        <taxon>Viridiplantae</taxon>
        <taxon>Chlorophyta</taxon>
        <taxon>core chlorophytes</taxon>
        <taxon>Chlorophyceae</taxon>
        <taxon>CS clade</taxon>
        <taxon>Chlamydomonadales</taxon>
        <taxon>Volvocaceae</taxon>
        <taxon>Gonium</taxon>
    </lineage>
</organism>
<gene>
    <name evidence="1" type="ORF">GPECTOR_2g1038</name>
</gene>
<dbReference type="InterPro" id="IPR036188">
    <property type="entry name" value="FAD/NAD-bd_sf"/>
</dbReference>
<dbReference type="PRINTS" id="PR00419">
    <property type="entry name" value="ADXRDTASE"/>
</dbReference>
<accession>A0A150H047</accession>
<dbReference type="GO" id="GO:0016491">
    <property type="term" value="F:oxidoreductase activity"/>
    <property type="evidence" value="ECO:0007669"/>
    <property type="project" value="TreeGrafter"/>
</dbReference>
<dbReference type="Gene3D" id="1.10.405.20">
    <property type="match status" value="1"/>
</dbReference>
<dbReference type="Gene3D" id="3.50.50.60">
    <property type="entry name" value="FAD/NAD(P)-binding domain"/>
    <property type="match status" value="1"/>
</dbReference>
<evidence type="ECO:0008006" key="3">
    <source>
        <dbReference type="Google" id="ProtNLM"/>
    </source>
</evidence>
<dbReference type="Proteomes" id="UP000075714">
    <property type="component" value="Unassembled WGS sequence"/>
</dbReference>
<dbReference type="EMBL" id="LSYV01000003">
    <property type="protein sequence ID" value="KXZ55489.1"/>
    <property type="molecule type" value="Genomic_DNA"/>
</dbReference>
<dbReference type="OrthoDB" id="2019015at2759"/>
<dbReference type="PROSITE" id="PS51257">
    <property type="entry name" value="PROKAR_LIPOPROTEIN"/>
    <property type="match status" value="1"/>
</dbReference>
<dbReference type="Gene3D" id="3.30.70.1990">
    <property type="match status" value="1"/>
</dbReference>
<name>A0A150H047_GONPE</name>
<dbReference type="STRING" id="33097.A0A150H047"/>
<dbReference type="PANTHER" id="PTHR42923:SF20">
    <property type="entry name" value="FLAVIN-CONTAINING AMINE OXIDASEDEHYDROGENASE"/>
    <property type="match status" value="1"/>
</dbReference>
<protein>
    <recommendedName>
        <fullName evidence="3">Amine oxidase domain-containing protein</fullName>
    </recommendedName>
</protein>
<dbReference type="PANTHER" id="PTHR42923">
    <property type="entry name" value="PROTOPORPHYRINOGEN OXIDASE"/>
    <property type="match status" value="1"/>
</dbReference>
<evidence type="ECO:0000313" key="2">
    <source>
        <dbReference type="Proteomes" id="UP000075714"/>
    </source>
</evidence>
<dbReference type="Pfam" id="PF13450">
    <property type="entry name" value="NAD_binding_8"/>
    <property type="match status" value="1"/>
</dbReference>
<reference evidence="2" key="1">
    <citation type="journal article" date="2016" name="Nat. Commun.">
        <title>The Gonium pectorale genome demonstrates co-option of cell cycle regulation during the evolution of multicellularity.</title>
        <authorList>
            <person name="Hanschen E.R."/>
            <person name="Marriage T.N."/>
            <person name="Ferris P.J."/>
            <person name="Hamaji T."/>
            <person name="Toyoda A."/>
            <person name="Fujiyama A."/>
            <person name="Neme R."/>
            <person name="Noguchi H."/>
            <person name="Minakuchi Y."/>
            <person name="Suzuki M."/>
            <person name="Kawai-Toyooka H."/>
            <person name="Smith D.R."/>
            <person name="Sparks H."/>
            <person name="Anderson J."/>
            <person name="Bakaric R."/>
            <person name="Luria V."/>
            <person name="Karger A."/>
            <person name="Kirschner M.W."/>
            <person name="Durand P.M."/>
            <person name="Michod R.E."/>
            <person name="Nozaki H."/>
            <person name="Olson B.J."/>
        </authorList>
    </citation>
    <scope>NUCLEOTIDE SEQUENCE [LARGE SCALE GENOMIC DNA]</scope>
    <source>
        <strain evidence="2">NIES-2863</strain>
    </source>
</reference>
<dbReference type="InterPro" id="IPR050464">
    <property type="entry name" value="Zeta_carotene_desat/Oxidored"/>
</dbReference>
<dbReference type="SUPFAM" id="SSF51905">
    <property type="entry name" value="FAD/NAD(P)-binding domain"/>
    <property type="match status" value="1"/>
</dbReference>
<proteinExistence type="predicted"/>